<feature type="compositionally biased region" description="Low complexity" evidence="1">
    <location>
        <begin position="132"/>
        <end position="148"/>
    </location>
</feature>
<dbReference type="InParanoid" id="A0A078A246"/>
<evidence type="ECO:0000256" key="1">
    <source>
        <dbReference type="SAM" id="MobiDB-lite"/>
    </source>
</evidence>
<gene>
    <name evidence="2" type="primary">Contig14889.g15857</name>
    <name evidence="2" type="ORF">STYLEM_4563</name>
</gene>
<dbReference type="EMBL" id="CCKQ01004416">
    <property type="protein sequence ID" value="CDW75573.1"/>
    <property type="molecule type" value="Genomic_DNA"/>
</dbReference>
<sequence>MNGIKNDQISLSQKSQQQHQGQSQHIFSERIPVFLENLPYYGLMPMVFFMPNISDDDKKFIELNGGLMSLIVECFTFQIGREPIKESIYHAGPIYDINWLRNSERAGKLINPEPYLLKIIDYQCPDEHYQHHSNGQQSNQGSKKQQGQRTRFTIRELIKIFEVTHQNPCKKNKNQVYWQRFIRKGCFPGRSVNSVNAQWQRFCHYGSVKEAIEKAIQIGMPYSTMYPTATFDLNSKMYILSSTIIKAEIDVFSNNQNNKNQSKAKKQLNQSSTINSSALSYTQSNGFKIDSVPNVNPGREKYLNPDEGRKQGKLLSKRLLNQSNCIKDEEFNPSSMIKGYYDKPYNESFVRSPPRSVESYKDQEDRDNYSFDSNKSDDIIQIKRESRGSKISLQKQSGCDDIDHYQERKSHHQSHYYDLRNQHQKFPQQMNISSKRANLLQPQPRISYHSQNSSEIKVKPIFTANTDTRASQKHIIPGNAFNPHMFKDGEMDIQRNSNFQNYVENIQACNLAPLGNIRDSLNQSSFNSNSFQNMSECIFCIAKRIYVQTNSDKVTNIPLFERFFKLDEEAHNLRLKQLDNFMIFSDMKTRGLVNQSDQKRKQEQSKLRQIEQVLEGYGFDQQNEEGSEQIINDNNEGSYSDYLVNNNCNNHYDQEQAINF</sequence>
<protein>
    <submittedName>
        <fullName evidence="2">Uncharacterized protein</fullName>
    </submittedName>
</protein>
<organism evidence="2 3">
    <name type="scientific">Stylonychia lemnae</name>
    <name type="common">Ciliate</name>
    <dbReference type="NCBI Taxonomy" id="5949"/>
    <lineage>
        <taxon>Eukaryota</taxon>
        <taxon>Sar</taxon>
        <taxon>Alveolata</taxon>
        <taxon>Ciliophora</taxon>
        <taxon>Intramacronucleata</taxon>
        <taxon>Spirotrichea</taxon>
        <taxon>Stichotrichia</taxon>
        <taxon>Sporadotrichida</taxon>
        <taxon>Oxytrichidae</taxon>
        <taxon>Stylonychinae</taxon>
        <taxon>Stylonychia</taxon>
    </lineage>
</organism>
<dbReference type="AlphaFoldDB" id="A0A078A246"/>
<dbReference type="Proteomes" id="UP000039865">
    <property type="component" value="Unassembled WGS sequence"/>
</dbReference>
<feature type="compositionally biased region" description="Basic and acidic residues" evidence="1">
    <location>
        <begin position="358"/>
        <end position="377"/>
    </location>
</feature>
<keyword evidence="3" id="KW-1185">Reference proteome</keyword>
<feature type="region of interest" description="Disordered" evidence="1">
    <location>
        <begin position="1"/>
        <end position="22"/>
    </location>
</feature>
<feature type="region of interest" description="Disordered" evidence="1">
    <location>
        <begin position="289"/>
        <end position="310"/>
    </location>
</feature>
<reference evidence="2 3" key="1">
    <citation type="submission" date="2014-06" db="EMBL/GenBank/DDBJ databases">
        <authorList>
            <person name="Swart Estienne"/>
        </authorList>
    </citation>
    <scope>NUCLEOTIDE SEQUENCE [LARGE SCALE GENOMIC DNA]</scope>
    <source>
        <strain evidence="2 3">130c</strain>
    </source>
</reference>
<feature type="region of interest" description="Disordered" evidence="1">
    <location>
        <begin position="344"/>
        <end position="377"/>
    </location>
</feature>
<evidence type="ECO:0000313" key="3">
    <source>
        <dbReference type="Proteomes" id="UP000039865"/>
    </source>
</evidence>
<feature type="region of interest" description="Disordered" evidence="1">
    <location>
        <begin position="129"/>
        <end position="148"/>
    </location>
</feature>
<accession>A0A078A246</accession>
<proteinExistence type="predicted"/>
<evidence type="ECO:0000313" key="2">
    <source>
        <dbReference type="EMBL" id="CDW75573.1"/>
    </source>
</evidence>
<dbReference type="OrthoDB" id="10638772at2759"/>
<feature type="compositionally biased region" description="Basic and acidic residues" evidence="1">
    <location>
        <begin position="298"/>
        <end position="310"/>
    </location>
</feature>
<name>A0A078A246_STYLE</name>
<feature type="compositionally biased region" description="Low complexity" evidence="1">
    <location>
        <begin position="8"/>
        <end position="22"/>
    </location>
</feature>